<dbReference type="PRINTS" id="PR00811">
    <property type="entry name" value="BCTERIALGSPD"/>
</dbReference>
<dbReference type="EMBL" id="VDUY01000003">
    <property type="protein sequence ID" value="TXL66064.1"/>
    <property type="molecule type" value="Genomic_DNA"/>
</dbReference>
<dbReference type="GO" id="GO:0009306">
    <property type="term" value="P:protein secretion"/>
    <property type="evidence" value="ECO:0007669"/>
    <property type="project" value="InterPro"/>
</dbReference>
<evidence type="ECO:0000313" key="6">
    <source>
        <dbReference type="EMBL" id="TXL66064.1"/>
    </source>
</evidence>
<reference evidence="6 7" key="1">
    <citation type="submission" date="2019-06" db="EMBL/GenBank/DDBJ databases">
        <title>Quisquiliibacterium sp. nov., isolated from a maize field.</title>
        <authorList>
            <person name="Lin S.-Y."/>
            <person name="Tsai C.-F."/>
            <person name="Young C.-C."/>
        </authorList>
    </citation>
    <scope>NUCLEOTIDE SEQUENCE [LARGE SCALE GENOMIC DNA]</scope>
    <source>
        <strain evidence="6 7">CC-CFT501</strain>
    </source>
</reference>
<evidence type="ECO:0000256" key="3">
    <source>
        <dbReference type="SAM" id="SignalP"/>
    </source>
</evidence>
<dbReference type="Proteomes" id="UP000321548">
    <property type="component" value="Unassembled WGS sequence"/>
</dbReference>
<feature type="domain" description="Type II/III secretion system secretin-like" evidence="4">
    <location>
        <begin position="285"/>
        <end position="453"/>
    </location>
</feature>
<proteinExistence type="inferred from homology"/>
<dbReference type="PANTHER" id="PTHR30332">
    <property type="entry name" value="PROBABLE GENERAL SECRETION PATHWAY PROTEIN D"/>
    <property type="match status" value="1"/>
</dbReference>
<evidence type="ECO:0000256" key="2">
    <source>
        <dbReference type="SAM" id="MobiDB-lite"/>
    </source>
</evidence>
<sequence length="516" mass="54357">MNRRSRILTLSLLAALASPALAQQKAAPAPVANAAVPYETAGPAEIGPAMNLTIGKSTLVRLPAPISRISVGNPTVADVTLISPRELYLLGKTYGSTNVIMWSRNGPTTIIDVSVAIDSGALQGRLHELLPNEKGIVVRTAADSVVLAGEVSSAVQAEYAVSIAEAFARSYATGLQAPITAGNPQAQPGQALAITPSRQQGMGGAQQGPRIVNMMRIAQPQQVMLEVKVAEISKTLLDKLGVGMDASRLGGDWRYSILSNFLTDSAGVLGLTTGSGNRFQLDAEKRDGLVRVLAEPNIVSISGQEASFLAGGKIFIPVSRTNVATGIPTITLEEKEFGVGLKFTPTVLDGGRINLRVAPEVSELSQTGSPFTTVGGQTAILPSFTTRRAQTTVQLMDGQSFAIAGLIKNNVTESVNRFPGLGEIPILGALFRSSEFQTDRSELMFVVTARLVKPLPAGQLTLPTDNFVPPSRAEFFTNGQLEGSGHPDVPPTERQQQQMMNEGPTTPAGTGGFQLK</sequence>
<dbReference type="InterPro" id="IPR032789">
    <property type="entry name" value="T2SS-T3SS_pil_N"/>
</dbReference>
<organism evidence="6 7">
    <name type="scientific">Zeimonas arvi</name>
    <dbReference type="NCBI Taxonomy" id="2498847"/>
    <lineage>
        <taxon>Bacteria</taxon>
        <taxon>Pseudomonadati</taxon>
        <taxon>Pseudomonadota</taxon>
        <taxon>Betaproteobacteria</taxon>
        <taxon>Burkholderiales</taxon>
        <taxon>Burkholderiaceae</taxon>
        <taxon>Zeimonas</taxon>
    </lineage>
</organism>
<evidence type="ECO:0000256" key="1">
    <source>
        <dbReference type="RuleBase" id="RU004003"/>
    </source>
</evidence>
<dbReference type="RefSeq" id="WP_147703978.1">
    <property type="nucleotide sequence ID" value="NZ_VDUY01000003.1"/>
</dbReference>
<evidence type="ECO:0000259" key="5">
    <source>
        <dbReference type="Pfam" id="PF13629"/>
    </source>
</evidence>
<dbReference type="InterPro" id="IPR050810">
    <property type="entry name" value="Bact_Secretion_Sys_Channel"/>
</dbReference>
<feature type="region of interest" description="Disordered" evidence="2">
    <location>
        <begin position="478"/>
        <end position="516"/>
    </location>
</feature>
<keyword evidence="7" id="KW-1185">Reference proteome</keyword>
<keyword evidence="3" id="KW-0732">Signal</keyword>
<name>A0A5C8NYJ3_9BURK</name>
<evidence type="ECO:0000259" key="4">
    <source>
        <dbReference type="Pfam" id="PF00263"/>
    </source>
</evidence>
<dbReference type="GO" id="GO:0015627">
    <property type="term" value="C:type II protein secretion system complex"/>
    <property type="evidence" value="ECO:0007669"/>
    <property type="project" value="TreeGrafter"/>
</dbReference>
<accession>A0A5C8NYJ3</accession>
<dbReference type="Pfam" id="PF13629">
    <property type="entry name" value="T2SS-T3SS_pil_N"/>
    <property type="match status" value="1"/>
</dbReference>
<dbReference type="InterPro" id="IPR001775">
    <property type="entry name" value="GspD/PilQ"/>
</dbReference>
<dbReference type="InterPro" id="IPR004846">
    <property type="entry name" value="T2SS/T3SS_dom"/>
</dbReference>
<evidence type="ECO:0000313" key="7">
    <source>
        <dbReference type="Proteomes" id="UP000321548"/>
    </source>
</evidence>
<feature type="compositionally biased region" description="Polar residues" evidence="2">
    <location>
        <begin position="493"/>
        <end position="508"/>
    </location>
</feature>
<gene>
    <name evidence="6" type="ORF">FHP08_08285</name>
</gene>
<feature type="domain" description="Pilus formation protein N-terminal" evidence="5">
    <location>
        <begin position="49"/>
        <end position="115"/>
    </location>
</feature>
<dbReference type="OrthoDB" id="9775455at2"/>
<comment type="similarity">
    <text evidence="1">Belongs to the bacterial secretin family.</text>
</comment>
<protein>
    <submittedName>
        <fullName evidence="6">Type II and III secretion system protein family protein</fullName>
    </submittedName>
</protein>
<comment type="caution">
    <text evidence="6">The sequence shown here is derived from an EMBL/GenBank/DDBJ whole genome shotgun (WGS) entry which is preliminary data.</text>
</comment>
<dbReference type="Pfam" id="PF00263">
    <property type="entry name" value="Secretin"/>
    <property type="match status" value="1"/>
</dbReference>
<dbReference type="PANTHER" id="PTHR30332:SF17">
    <property type="entry name" value="TYPE IV PILIATION SYSTEM PROTEIN DR_0774-RELATED"/>
    <property type="match status" value="1"/>
</dbReference>
<feature type="signal peptide" evidence="3">
    <location>
        <begin position="1"/>
        <end position="22"/>
    </location>
</feature>
<dbReference type="AlphaFoldDB" id="A0A5C8NYJ3"/>
<feature type="chain" id="PRO_5022719472" evidence="3">
    <location>
        <begin position="23"/>
        <end position="516"/>
    </location>
</feature>